<organism evidence="15 16">
    <name type="scientific">Blautia ammoniilytica</name>
    <dbReference type="NCBI Taxonomy" id="2981782"/>
    <lineage>
        <taxon>Bacteria</taxon>
        <taxon>Bacillati</taxon>
        <taxon>Bacillota</taxon>
        <taxon>Clostridia</taxon>
        <taxon>Lachnospirales</taxon>
        <taxon>Lachnospiraceae</taxon>
        <taxon>Blautia</taxon>
    </lineage>
</organism>
<dbReference type="GO" id="GO:0004386">
    <property type="term" value="F:helicase activity"/>
    <property type="evidence" value="ECO:0007669"/>
    <property type="project" value="UniProtKB-KW"/>
</dbReference>
<dbReference type="InterPro" id="IPR006555">
    <property type="entry name" value="ATP-dep_Helicase_C"/>
</dbReference>
<keyword evidence="2" id="KW-0479">Metal-binding</keyword>
<dbReference type="InterPro" id="IPR014013">
    <property type="entry name" value="Helic_SF1/SF2_ATP-bd_DinG/Rad3"/>
</dbReference>
<keyword evidence="5" id="KW-0378">Hydrolase</keyword>
<evidence type="ECO:0000259" key="14">
    <source>
        <dbReference type="PROSITE" id="PS51193"/>
    </source>
</evidence>
<keyword evidence="6 15" id="KW-0347">Helicase</keyword>
<dbReference type="Gene3D" id="3.40.50.300">
    <property type="entry name" value="P-loop containing nucleotide triphosphate hydrolases"/>
    <property type="match status" value="2"/>
</dbReference>
<dbReference type="Gene3D" id="3.90.320.10">
    <property type="match status" value="1"/>
</dbReference>
<dbReference type="Gene3D" id="1.10.30.20">
    <property type="entry name" value="Bacterial XPD DNA helicase, FeS cluster domain"/>
    <property type="match status" value="1"/>
</dbReference>
<dbReference type="InterPro" id="IPR011545">
    <property type="entry name" value="DEAD/DEAH_box_helicase_dom"/>
</dbReference>
<keyword evidence="3" id="KW-0547">Nucleotide-binding</keyword>
<keyword evidence="8" id="KW-0408">Iron</keyword>
<dbReference type="InterPro" id="IPR011604">
    <property type="entry name" value="PDDEXK-like_dom_sf"/>
</dbReference>
<evidence type="ECO:0000256" key="3">
    <source>
        <dbReference type="ARBA" id="ARBA00022741"/>
    </source>
</evidence>
<dbReference type="PROSITE" id="PS51193">
    <property type="entry name" value="HELICASE_ATP_BIND_2"/>
    <property type="match status" value="1"/>
</dbReference>
<accession>A0ABT2TRQ4</accession>
<evidence type="ECO:0000256" key="8">
    <source>
        <dbReference type="ARBA" id="ARBA00023004"/>
    </source>
</evidence>
<evidence type="ECO:0000256" key="5">
    <source>
        <dbReference type="ARBA" id="ARBA00022801"/>
    </source>
</evidence>
<dbReference type="RefSeq" id="WP_262582642.1">
    <property type="nucleotide sequence ID" value="NZ_JAOQJL010000004.1"/>
</dbReference>
<evidence type="ECO:0000256" key="2">
    <source>
        <dbReference type="ARBA" id="ARBA00022723"/>
    </source>
</evidence>
<dbReference type="InterPro" id="IPR010614">
    <property type="entry name" value="RAD3-like_helicase_DEAD"/>
</dbReference>
<dbReference type="SMART" id="SM00491">
    <property type="entry name" value="HELICc2"/>
    <property type="match status" value="1"/>
</dbReference>
<keyword evidence="9" id="KW-0411">Iron-sulfur</keyword>
<evidence type="ECO:0000256" key="10">
    <source>
        <dbReference type="ARBA" id="ARBA00023125"/>
    </source>
</evidence>
<dbReference type="Pfam" id="PF13307">
    <property type="entry name" value="Helicase_C_2"/>
    <property type="match status" value="1"/>
</dbReference>
<dbReference type="Pfam" id="PF06733">
    <property type="entry name" value="DEAD_2"/>
    <property type="match status" value="1"/>
</dbReference>
<dbReference type="InterPro" id="IPR045028">
    <property type="entry name" value="DinG/Rad3-like"/>
</dbReference>
<sequence>MKMAKPVFRISVRNLVEFILRSGDIDNRHSVSDKEAMQKGSRIHRKIQKRMGAGYQAEVSLKWKTEYEDLIILVEGRADGIFTKDDITVIDEIKGIASDPEQMEAPVLVHKAQAMCYARMYGEMESLDQIDIQMTYVNLDTEQIHRFGESFMLEELKDWYQQLLDRYHKWVSYQLQWKELRNHSMQDLEFPFPYRDGQRQMVSSVYHAISAEKQIFIQAPTGVGKTISTIFPAVRAVGEGHGEQIFYLTAKTIARTVAEETFSFLKEKGLKFKVITLTAKEKICFQEETECNPKACPYAKGHFDRINECVYELWTSGHSYDRDSLQDQARKWQVCPFEMSLDLALWADGVICDYNYVFDPNARLKRFFGEGVSGEYIFLIDEAHNLVERGREMYSASVCKEEVLEVRKKVREKAPTLARSLDKVNRQLLSMQKECEGYQILENAGMIPLAMLRVFGELEKFMEESENQELSDQILEFYFSVRDFLNISELVDDNYVVYTENSEDGKFRLHLYCVNPAGNLNASLEKGISTVFFSATLLPMIYYRKLLSVRSDDYGIYVRSPFSKEQRCILTGVDVSSRYTRRNYSEYRRIAEYIARTVWKKKGNYMIFFPSYRLLQDVYNVYEEEFSVDWVRTVCQNPGMGEREREAFLQNFDIHDYTFAAFCIMGGIFSEGIDLIGDKLIGAVIIGTGLPQVSIRREILREYYTDKGENGFDYAYRFPGMNKVLQAAGRVIRTREDTGVILLLDERFADRKYGELFPREWDDRQSCSLATLEGKLEGFWKALDRPKN</sequence>
<evidence type="ECO:0000256" key="7">
    <source>
        <dbReference type="ARBA" id="ARBA00022840"/>
    </source>
</evidence>
<dbReference type="Gene3D" id="1.10.275.40">
    <property type="match status" value="1"/>
</dbReference>
<dbReference type="InterPro" id="IPR042493">
    <property type="entry name" value="XPD_DNA_FeS"/>
</dbReference>
<name>A0ABT2TRQ4_9FIRM</name>
<reference evidence="15 16" key="1">
    <citation type="journal article" date="2021" name="ISME Commun">
        <title>Automated analysis of genomic sequences facilitates high-throughput and comprehensive description of bacteria.</title>
        <authorList>
            <person name="Hitch T.C.A."/>
        </authorList>
    </citation>
    <scope>NUCLEOTIDE SEQUENCE [LARGE SCALE GENOMIC DNA]</scope>
    <source>
        <strain evidence="15 16">Sanger_23</strain>
    </source>
</reference>
<dbReference type="SUPFAM" id="SSF52540">
    <property type="entry name" value="P-loop containing nucleoside triphosphate hydrolases"/>
    <property type="match status" value="2"/>
</dbReference>
<dbReference type="Pfam" id="PF00270">
    <property type="entry name" value="DEAD"/>
    <property type="match status" value="1"/>
</dbReference>
<evidence type="ECO:0000256" key="11">
    <source>
        <dbReference type="ARBA" id="ARBA00023204"/>
    </source>
</evidence>
<dbReference type="InterPro" id="IPR027417">
    <property type="entry name" value="P-loop_NTPase"/>
</dbReference>
<evidence type="ECO:0000256" key="6">
    <source>
        <dbReference type="ARBA" id="ARBA00022806"/>
    </source>
</evidence>
<keyword evidence="11" id="KW-0234">DNA repair</keyword>
<comment type="caution">
    <text evidence="15">The sequence shown here is derived from an EMBL/GenBank/DDBJ whole genome shotgun (WGS) entry which is preliminary data.</text>
</comment>
<dbReference type="PANTHER" id="PTHR11472">
    <property type="entry name" value="DNA REPAIR DEAD HELICASE RAD3/XP-D SUBFAMILY MEMBER"/>
    <property type="match status" value="1"/>
</dbReference>
<comment type="similarity">
    <text evidence="13">Belongs to the helicase family. DinG subfamily.</text>
</comment>
<feature type="domain" description="Helicase ATP-binding" evidence="14">
    <location>
        <begin position="184"/>
        <end position="442"/>
    </location>
</feature>
<protein>
    <submittedName>
        <fullName evidence="15">ATP-dependent DNA helicase</fullName>
    </submittedName>
</protein>
<keyword evidence="12" id="KW-0413">Isomerase</keyword>
<gene>
    <name evidence="15" type="ORF">OCV61_03180</name>
</gene>
<proteinExistence type="inferred from homology"/>
<dbReference type="EMBL" id="JAOQJL010000004">
    <property type="protein sequence ID" value="MCU6764411.1"/>
    <property type="molecule type" value="Genomic_DNA"/>
</dbReference>
<evidence type="ECO:0000256" key="13">
    <source>
        <dbReference type="ARBA" id="ARBA00038058"/>
    </source>
</evidence>
<evidence type="ECO:0000313" key="16">
    <source>
        <dbReference type="Proteomes" id="UP001652409"/>
    </source>
</evidence>
<keyword evidence="16" id="KW-1185">Reference proteome</keyword>
<dbReference type="Proteomes" id="UP001652409">
    <property type="component" value="Unassembled WGS sequence"/>
</dbReference>
<dbReference type="PANTHER" id="PTHR11472:SF34">
    <property type="entry name" value="REGULATOR OF TELOMERE ELONGATION HELICASE 1"/>
    <property type="match status" value="1"/>
</dbReference>
<keyword evidence="10" id="KW-0238">DNA-binding</keyword>
<dbReference type="SMART" id="SM00488">
    <property type="entry name" value="DEXDc2"/>
    <property type="match status" value="1"/>
</dbReference>
<evidence type="ECO:0000256" key="9">
    <source>
        <dbReference type="ARBA" id="ARBA00023014"/>
    </source>
</evidence>
<keyword evidence="1" id="KW-0004">4Fe-4S</keyword>
<evidence type="ECO:0000256" key="12">
    <source>
        <dbReference type="ARBA" id="ARBA00023235"/>
    </source>
</evidence>
<keyword evidence="4" id="KW-0227">DNA damage</keyword>
<dbReference type="InterPro" id="IPR006554">
    <property type="entry name" value="Helicase-like_DEXD_c2"/>
</dbReference>
<evidence type="ECO:0000313" key="15">
    <source>
        <dbReference type="EMBL" id="MCU6764411.1"/>
    </source>
</evidence>
<keyword evidence="7" id="KW-0067">ATP-binding</keyword>
<evidence type="ECO:0000256" key="1">
    <source>
        <dbReference type="ARBA" id="ARBA00022485"/>
    </source>
</evidence>
<evidence type="ECO:0000256" key="4">
    <source>
        <dbReference type="ARBA" id="ARBA00022763"/>
    </source>
</evidence>